<evidence type="ECO:0000256" key="11">
    <source>
        <dbReference type="SAM" id="MobiDB-lite"/>
    </source>
</evidence>
<accession>A0A2G8JW34</accession>
<keyword evidence="9" id="KW-1071">Ligand-gated ion channel</keyword>
<evidence type="ECO:0000256" key="4">
    <source>
        <dbReference type="ARBA" id="ARBA00022989"/>
    </source>
</evidence>
<feature type="transmembrane region" description="Helical" evidence="12">
    <location>
        <begin position="104"/>
        <end position="123"/>
    </location>
</feature>
<reference evidence="15 16" key="1">
    <citation type="journal article" date="2017" name="PLoS Biol.">
        <title>The sea cucumber genome provides insights into morphological evolution and visceral regeneration.</title>
        <authorList>
            <person name="Zhang X."/>
            <person name="Sun L."/>
            <person name="Yuan J."/>
            <person name="Sun Y."/>
            <person name="Gao Y."/>
            <person name="Zhang L."/>
            <person name="Li S."/>
            <person name="Dai H."/>
            <person name="Hamel J.F."/>
            <person name="Liu C."/>
            <person name="Yu Y."/>
            <person name="Liu S."/>
            <person name="Lin W."/>
            <person name="Guo K."/>
            <person name="Jin S."/>
            <person name="Xu P."/>
            <person name="Storey K.B."/>
            <person name="Huan P."/>
            <person name="Zhang T."/>
            <person name="Zhou Y."/>
            <person name="Zhang J."/>
            <person name="Lin C."/>
            <person name="Li X."/>
            <person name="Xing L."/>
            <person name="Huo D."/>
            <person name="Sun M."/>
            <person name="Wang L."/>
            <person name="Mercier A."/>
            <person name="Li F."/>
            <person name="Yang H."/>
            <person name="Xiang J."/>
        </authorList>
    </citation>
    <scope>NUCLEOTIDE SEQUENCE [LARGE SCALE GENOMIC DNA]</scope>
    <source>
        <strain evidence="15">Shaxun</strain>
        <tissue evidence="15">Muscle</tissue>
    </source>
</reference>
<feature type="domain" description="Ionotropic glutamate receptor C-terminal" evidence="14">
    <location>
        <begin position="2"/>
        <end position="159"/>
    </location>
</feature>
<feature type="region of interest" description="Disordered" evidence="11">
    <location>
        <begin position="140"/>
        <end position="159"/>
    </location>
</feature>
<comment type="subcellular location">
    <subcellularLocation>
        <location evidence="1">Membrane</location>
        <topology evidence="1">Multi-pass membrane protein</topology>
    </subcellularLocation>
</comment>
<dbReference type="Gene3D" id="3.40.190.10">
    <property type="entry name" value="Periplasmic binding protein-like II"/>
    <property type="match status" value="1"/>
</dbReference>
<feature type="signal peptide" evidence="13">
    <location>
        <begin position="1"/>
        <end position="18"/>
    </location>
</feature>
<evidence type="ECO:0000313" key="16">
    <source>
        <dbReference type="Proteomes" id="UP000230750"/>
    </source>
</evidence>
<dbReference type="STRING" id="307972.A0A2G8JW34"/>
<evidence type="ECO:0000259" key="14">
    <source>
        <dbReference type="SMART" id="SM00079"/>
    </source>
</evidence>
<evidence type="ECO:0000256" key="13">
    <source>
        <dbReference type="SAM" id="SignalP"/>
    </source>
</evidence>
<feature type="chain" id="PRO_5013896687" evidence="13">
    <location>
        <begin position="19"/>
        <end position="159"/>
    </location>
</feature>
<evidence type="ECO:0000256" key="6">
    <source>
        <dbReference type="ARBA" id="ARBA00023136"/>
    </source>
</evidence>
<dbReference type="Gene3D" id="1.10.287.70">
    <property type="match status" value="1"/>
</dbReference>
<evidence type="ECO:0000256" key="5">
    <source>
        <dbReference type="ARBA" id="ARBA00023065"/>
    </source>
</evidence>
<dbReference type="Pfam" id="PF10613">
    <property type="entry name" value="Lig_chan-Glu_bd"/>
    <property type="match status" value="1"/>
</dbReference>
<dbReference type="InterPro" id="IPR019594">
    <property type="entry name" value="Glu/Gly-bd"/>
</dbReference>
<dbReference type="GO" id="GO:0016020">
    <property type="term" value="C:membrane"/>
    <property type="evidence" value="ECO:0007669"/>
    <property type="project" value="UniProtKB-SubCell"/>
</dbReference>
<evidence type="ECO:0000256" key="2">
    <source>
        <dbReference type="ARBA" id="ARBA00022448"/>
    </source>
</evidence>
<evidence type="ECO:0000256" key="3">
    <source>
        <dbReference type="ARBA" id="ARBA00022692"/>
    </source>
</evidence>
<evidence type="ECO:0000313" key="15">
    <source>
        <dbReference type="EMBL" id="PIK39977.1"/>
    </source>
</evidence>
<dbReference type="Proteomes" id="UP000230750">
    <property type="component" value="Unassembled WGS sequence"/>
</dbReference>
<dbReference type="EMBL" id="MRZV01001179">
    <property type="protein sequence ID" value="PIK39977.1"/>
    <property type="molecule type" value="Genomic_DNA"/>
</dbReference>
<dbReference type="GO" id="GO:0015276">
    <property type="term" value="F:ligand-gated monoatomic ion channel activity"/>
    <property type="evidence" value="ECO:0007669"/>
    <property type="project" value="InterPro"/>
</dbReference>
<keyword evidence="16" id="KW-1185">Reference proteome</keyword>
<comment type="caution">
    <text evidence="15">The sequence shown here is derived from an EMBL/GenBank/DDBJ whole genome shotgun (WGS) entry which is preliminary data.</text>
</comment>
<keyword evidence="10" id="KW-0407">Ion channel</keyword>
<keyword evidence="4 12" id="KW-1133">Transmembrane helix</keyword>
<keyword evidence="3 12" id="KW-0812">Transmembrane</keyword>
<feature type="compositionally biased region" description="Low complexity" evidence="11">
    <location>
        <begin position="142"/>
        <end position="159"/>
    </location>
</feature>
<evidence type="ECO:0000256" key="9">
    <source>
        <dbReference type="ARBA" id="ARBA00023286"/>
    </source>
</evidence>
<sequence length="159" mass="17820">MKVIVLILLKLLAQRINFNYELNPIKSRIYGTDNGKGEWDGLIGELMNKKADLAVAPLTITYDREQVVDFSKPFMFLGITILYRVPEPQNPGVFSFLSPLAFDVWLYVVIAYLLVALSLFLLARFSPYECTIHTPVTPNTMRSRTSSVSSTASGSHSVD</sequence>
<keyword evidence="8" id="KW-0325">Glycoprotein</keyword>
<evidence type="ECO:0000256" key="12">
    <source>
        <dbReference type="SAM" id="Phobius"/>
    </source>
</evidence>
<dbReference type="InterPro" id="IPR001320">
    <property type="entry name" value="Iontro_rcpt_C"/>
</dbReference>
<dbReference type="FunFam" id="3.40.190.10:FF:000024">
    <property type="entry name" value="Glutamate receptor, ionotropic, delta 1"/>
    <property type="match status" value="1"/>
</dbReference>
<evidence type="ECO:0000256" key="8">
    <source>
        <dbReference type="ARBA" id="ARBA00023180"/>
    </source>
</evidence>
<dbReference type="OrthoDB" id="5984008at2759"/>
<organism evidence="15 16">
    <name type="scientific">Stichopus japonicus</name>
    <name type="common">Sea cucumber</name>
    <dbReference type="NCBI Taxonomy" id="307972"/>
    <lineage>
        <taxon>Eukaryota</taxon>
        <taxon>Metazoa</taxon>
        <taxon>Echinodermata</taxon>
        <taxon>Eleutherozoa</taxon>
        <taxon>Echinozoa</taxon>
        <taxon>Holothuroidea</taxon>
        <taxon>Aspidochirotacea</taxon>
        <taxon>Aspidochirotida</taxon>
        <taxon>Stichopodidae</taxon>
        <taxon>Apostichopus</taxon>
    </lineage>
</organism>
<evidence type="ECO:0000256" key="7">
    <source>
        <dbReference type="ARBA" id="ARBA00023170"/>
    </source>
</evidence>
<dbReference type="AlphaFoldDB" id="A0A2G8JW34"/>
<protein>
    <submittedName>
        <fullName evidence="15">Putative glutamate receptor ionotropic, kainate 2 isoform X2</fullName>
    </submittedName>
</protein>
<evidence type="ECO:0000256" key="10">
    <source>
        <dbReference type="ARBA" id="ARBA00023303"/>
    </source>
</evidence>
<keyword evidence="13" id="KW-0732">Signal</keyword>
<dbReference type="InterPro" id="IPR015683">
    <property type="entry name" value="Ionotropic_Glu_rcpt"/>
</dbReference>
<keyword evidence="2" id="KW-0813">Transport</keyword>
<dbReference type="SUPFAM" id="SSF53850">
    <property type="entry name" value="Periplasmic binding protein-like II"/>
    <property type="match status" value="1"/>
</dbReference>
<keyword evidence="7 15" id="KW-0675">Receptor</keyword>
<proteinExistence type="predicted"/>
<keyword evidence="5" id="KW-0406">Ion transport</keyword>
<gene>
    <name evidence="15" type="ORF">BSL78_23182</name>
</gene>
<name>A0A2G8JW34_STIJA</name>
<dbReference type="PANTHER" id="PTHR18966">
    <property type="entry name" value="IONOTROPIC GLUTAMATE RECEPTOR"/>
    <property type="match status" value="1"/>
</dbReference>
<evidence type="ECO:0000256" key="1">
    <source>
        <dbReference type="ARBA" id="ARBA00004141"/>
    </source>
</evidence>
<dbReference type="SMART" id="SM00079">
    <property type="entry name" value="PBPe"/>
    <property type="match status" value="1"/>
</dbReference>
<keyword evidence="6 12" id="KW-0472">Membrane</keyword>